<evidence type="ECO:0000256" key="6">
    <source>
        <dbReference type="SAM" id="Coils"/>
    </source>
</evidence>
<evidence type="ECO:0000256" key="1">
    <source>
        <dbReference type="ARBA" id="ARBA00004202"/>
    </source>
</evidence>
<keyword evidence="6" id="KW-0175">Coiled coil</keyword>
<keyword evidence="3" id="KW-0813">Transport</keyword>
<dbReference type="KEGG" id="dpp:DICPUDRAFT_75661"/>
<evidence type="ECO:0000256" key="5">
    <source>
        <dbReference type="ARBA" id="ARBA00023136"/>
    </source>
</evidence>
<dbReference type="Gene3D" id="3.40.50.300">
    <property type="entry name" value="P-loop containing nucleotide triphosphate hydrolases"/>
    <property type="match status" value="1"/>
</dbReference>
<dbReference type="AlphaFoldDB" id="F0ZBB0"/>
<dbReference type="InParanoid" id="F0ZBB0"/>
<dbReference type="InterPro" id="IPR027417">
    <property type="entry name" value="P-loop_NTPase"/>
</dbReference>
<dbReference type="eggNOG" id="ENOG502SADA">
    <property type="taxonomic scope" value="Eukaryota"/>
</dbReference>
<dbReference type="OrthoDB" id="10623437at2759"/>
<comment type="similarity">
    <text evidence="2">Belongs to the ABC transporter superfamily.</text>
</comment>
<feature type="coiled-coil region" evidence="6">
    <location>
        <begin position="425"/>
        <end position="476"/>
    </location>
</feature>
<organism evidence="8 9">
    <name type="scientific">Dictyostelium purpureum</name>
    <name type="common">Slime mold</name>
    <dbReference type="NCBI Taxonomy" id="5786"/>
    <lineage>
        <taxon>Eukaryota</taxon>
        <taxon>Amoebozoa</taxon>
        <taxon>Evosea</taxon>
        <taxon>Eumycetozoa</taxon>
        <taxon>Dictyostelia</taxon>
        <taxon>Dictyosteliales</taxon>
        <taxon>Dictyosteliaceae</taxon>
        <taxon>Dictyostelium</taxon>
    </lineage>
</organism>
<dbReference type="InterPro" id="IPR003959">
    <property type="entry name" value="ATPase_AAA_core"/>
</dbReference>
<evidence type="ECO:0000256" key="4">
    <source>
        <dbReference type="ARBA" id="ARBA00022475"/>
    </source>
</evidence>
<name>F0ZBB0_DICPU</name>
<accession>F0ZBB0</accession>
<dbReference type="GO" id="GO:0016887">
    <property type="term" value="F:ATP hydrolysis activity"/>
    <property type="evidence" value="ECO:0007669"/>
    <property type="project" value="InterPro"/>
</dbReference>
<evidence type="ECO:0000256" key="3">
    <source>
        <dbReference type="ARBA" id="ARBA00022448"/>
    </source>
</evidence>
<dbReference type="EMBL" id="GL870969">
    <property type="protein sequence ID" value="EGC38789.1"/>
    <property type="molecule type" value="Genomic_DNA"/>
</dbReference>
<feature type="domain" description="ATPase AAA-type core" evidence="7">
    <location>
        <begin position="184"/>
        <end position="321"/>
    </location>
</feature>
<dbReference type="Proteomes" id="UP000001064">
    <property type="component" value="Unassembled WGS sequence"/>
</dbReference>
<keyword evidence="5" id="KW-0472">Membrane</keyword>
<dbReference type="PANTHER" id="PTHR43166">
    <property type="entry name" value="AMINO ACID IMPORT ATP-BINDING PROTEIN"/>
    <property type="match status" value="1"/>
</dbReference>
<dbReference type="PANTHER" id="PTHR43166:SF9">
    <property type="entry name" value="GLUTAMATE_ASPARTATE IMPORT ATP-BINDING PROTEIN GLTL"/>
    <property type="match status" value="1"/>
</dbReference>
<evidence type="ECO:0000313" key="9">
    <source>
        <dbReference type="Proteomes" id="UP000001064"/>
    </source>
</evidence>
<dbReference type="CDD" id="cd00267">
    <property type="entry name" value="ABC_ATPase"/>
    <property type="match status" value="1"/>
</dbReference>
<evidence type="ECO:0000259" key="7">
    <source>
        <dbReference type="Pfam" id="PF13304"/>
    </source>
</evidence>
<dbReference type="VEuPathDB" id="AmoebaDB:DICPUDRAFT_75661"/>
<reference evidence="9" key="1">
    <citation type="journal article" date="2011" name="Genome Biol.">
        <title>Comparative genomics of the social amoebae Dictyostelium discoideum and Dictyostelium purpureum.</title>
        <authorList>
            <consortium name="US DOE Joint Genome Institute (JGI-PGF)"/>
            <person name="Sucgang R."/>
            <person name="Kuo A."/>
            <person name="Tian X."/>
            <person name="Salerno W."/>
            <person name="Parikh A."/>
            <person name="Feasley C.L."/>
            <person name="Dalin E."/>
            <person name="Tu H."/>
            <person name="Huang E."/>
            <person name="Barry K."/>
            <person name="Lindquist E."/>
            <person name="Shapiro H."/>
            <person name="Bruce D."/>
            <person name="Schmutz J."/>
            <person name="Salamov A."/>
            <person name="Fey P."/>
            <person name="Gaudet P."/>
            <person name="Anjard C."/>
            <person name="Babu M.M."/>
            <person name="Basu S."/>
            <person name="Bushmanova Y."/>
            <person name="van der Wel H."/>
            <person name="Katoh-Kurasawa M."/>
            <person name="Dinh C."/>
            <person name="Coutinho P.M."/>
            <person name="Saito T."/>
            <person name="Elias M."/>
            <person name="Schaap P."/>
            <person name="Kay R.R."/>
            <person name="Henrissat B."/>
            <person name="Eichinger L."/>
            <person name="Rivero F."/>
            <person name="Putnam N.H."/>
            <person name="West C.M."/>
            <person name="Loomis W.F."/>
            <person name="Chisholm R.L."/>
            <person name="Shaulsky G."/>
            <person name="Strassmann J.E."/>
            <person name="Queller D.C."/>
            <person name="Kuspa A."/>
            <person name="Grigoriev I.V."/>
        </authorList>
    </citation>
    <scope>NUCLEOTIDE SEQUENCE [LARGE SCALE GENOMIC DNA]</scope>
    <source>
        <strain evidence="9">QSDP1</strain>
    </source>
</reference>
<dbReference type="InterPro" id="IPR050086">
    <property type="entry name" value="MetN_ABC_transporter-like"/>
</dbReference>
<gene>
    <name evidence="8" type="primary">ABCH5</name>
    <name evidence="8" type="ORF">DICPUDRAFT_75661</name>
</gene>
<dbReference type="SUPFAM" id="SSF52540">
    <property type="entry name" value="P-loop containing nucleoside triphosphate hydrolases"/>
    <property type="match status" value="1"/>
</dbReference>
<protein>
    <recommendedName>
        <fullName evidence="7">ATPase AAA-type core domain-containing protein</fullName>
    </recommendedName>
</protein>
<dbReference type="GO" id="GO:0005886">
    <property type="term" value="C:plasma membrane"/>
    <property type="evidence" value="ECO:0000318"/>
    <property type="project" value="GO_Central"/>
</dbReference>
<keyword evidence="4" id="KW-1003">Cell membrane</keyword>
<dbReference type="GO" id="GO:0005524">
    <property type="term" value="F:ATP binding"/>
    <property type="evidence" value="ECO:0007669"/>
    <property type="project" value="InterPro"/>
</dbReference>
<proteinExistence type="inferred from homology"/>
<sequence>MYEQLNSHYNTVNVLFQDADYVNDHASSSRHHRDPHYYIKNSGELIEQIKLYYKNGEKRGNNFCKLFEPLHWAIINKIDQKEIEGPPSEEDKEPAWRKVIEKIVYKKRYYMLEKDDINSPISILENVFKNHLDQVAVLKNKFKSTYEIGLFEFYLEKQQLEGNSLDNTKKFFDFMNSKSSDELLESYIQEKLDLKAPWEEINEILERHGFQYWYKANEGSNSNTKNFVLTKQVGGLSINIEPGALSSGEKVALGLLSQLFYFRGISAEGKNPAETPHLDVMLLDEPDRHLDPELCKKMYEIIYQEFVKKHHVQVFMTTHRPDAVFFAPDNSIYTLGEGSRLIIDPAAAINRMTSNMITPAPNQRSAASMLSGGKLAVFEDVSYVLAENEDDVKFYNIIYQKLKSGYSGVVANKTQLIFMPVGIKLDAMKKDKETLQDKVDELGKMANELAQDLSGKENLNKRIKSLKEGINDLAKGINDLAVYEDGGGGRDAVIKKVNNIPVYQGEYDTYGKVKAEGYLKELINQNHRQNVFLGVIDSDKSIRTNKRGAEGMVHALNAYSFENYLCMPLNLFYYIKKYMPTAYSNFNFSDYQGIDQDQLQRIFKGEDENFEQGRSAKEELQQISEWVDKYLEQQLDTRKKELTTWVKGKLSSHDKSLKSKIKGWTKAHLNKTYNMCQIFSNKQTDQITLIGEQTINYRKPFFTKQGHELIKIMYKLMPDHRNKQPDDTLFKQFMQYLSPTADTSIEKQEIAEFFKMINQTFLSEEKSEKEMEKKMTERLLKAFEEIPVAYLPKSLWELIERLQNAEEVRLRPAAGESENQETDP</sequence>
<keyword evidence="9" id="KW-1185">Reference proteome</keyword>
<comment type="subcellular location">
    <subcellularLocation>
        <location evidence="1">Cell membrane</location>
        <topology evidence="1">Peripheral membrane protein</topology>
    </subcellularLocation>
</comment>
<dbReference type="GeneID" id="10506561"/>
<evidence type="ECO:0000256" key="2">
    <source>
        <dbReference type="ARBA" id="ARBA00005417"/>
    </source>
</evidence>
<dbReference type="RefSeq" id="XP_003284683.1">
    <property type="nucleotide sequence ID" value="XM_003284635.1"/>
</dbReference>
<evidence type="ECO:0000313" key="8">
    <source>
        <dbReference type="EMBL" id="EGC38789.1"/>
    </source>
</evidence>
<dbReference type="GO" id="GO:0042626">
    <property type="term" value="F:ATPase-coupled transmembrane transporter activity"/>
    <property type="evidence" value="ECO:0000318"/>
    <property type="project" value="GO_Central"/>
</dbReference>
<dbReference type="Pfam" id="PF13304">
    <property type="entry name" value="AAA_21"/>
    <property type="match status" value="1"/>
</dbReference>